<evidence type="ECO:0000259" key="1">
    <source>
        <dbReference type="Pfam" id="PF01425"/>
    </source>
</evidence>
<dbReference type="PANTHER" id="PTHR42678:SF34">
    <property type="entry name" value="OS04G0183300 PROTEIN"/>
    <property type="match status" value="1"/>
</dbReference>
<dbReference type="Proteomes" id="UP000644548">
    <property type="component" value="Unassembled WGS sequence"/>
</dbReference>
<dbReference type="InterPro" id="IPR036928">
    <property type="entry name" value="AS_sf"/>
</dbReference>
<dbReference type="SUPFAM" id="SSF75304">
    <property type="entry name" value="Amidase signature (AS) enzymes"/>
    <property type="match status" value="1"/>
</dbReference>
<gene>
    <name evidence="2" type="ORF">GCM10008960_08450</name>
</gene>
<keyword evidence="3" id="KW-1185">Reference proteome</keyword>
<sequence>MITVEGVTLQPDPILDLDAVALAAATRRGDLTCSEVTRTYLSRLTALNGRLRAVITVNPEAQADADRLDAVSAERRGPLHGVPMLIKDNIDVAGLPTTAGSALLAGHVPDADAPLVTRLRNAGAVILGKANMTEWANFMTLAMPNGYSSAGGQTVNPWGDDVDTGGSSSGSGVAVAARLCAAAIGTETSGSIVSPAHQNGVIGVKPTLGLVPRTGIVPISHSQDTAGPITRSVRDAALILTVIGGPDDRDDATRRLPVPDLNVLPDVLRGAHLGIIRDETGVTPAESAALDHLTAALLDGGGVLHDVTFPSRADLNTHGWSLEVLEHEFKGDLNAYLRGVTSGPRTLQAVIDANDADPERLLRYGQTLLHAAQGTRGDGTEPAYREARTRDLRLTRTRGFDPLFAQGLDLIIFPGIHGYGLAAKAGYPSLALPVTAPGSTRPGGVLLVAPAGGEGRLLSLAADLNRLLGGVRFPEL</sequence>
<dbReference type="Gene3D" id="3.90.1300.10">
    <property type="entry name" value="Amidase signature (AS) domain"/>
    <property type="match status" value="1"/>
</dbReference>
<dbReference type="PANTHER" id="PTHR42678">
    <property type="entry name" value="AMIDASE"/>
    <property type="match status" value="1"/>
</dbReference>
<dbReference type="InterPro" id="IPR023631">
    <property type="entry name" value="Amidase_dom"/>
</dbReference>
<evidence type="ECO:0000313" key="3">
    <source>
        <dbReference type="Proteomes" id="UP000644548"/>
    </source>
</evidence>
<organism evidence="2 3">
    <name type="scientific">Deinococcus sedimenti</name>
    <dbReference type="NCBI Taxonomy" id="1867090"/>
    <lineage>
        <taxon>Bacteria</taxon>
        <taxon>Thermotogati</taxon>
        <taxon>Deinococcota</taxon>
        <taxon>Deinococci</taxon>
        <taxon>Deinococcales</taxon>
        <taxon>Deinococcaceae</taxon>
        <taxon>Deinococcus</taxon>
    </lineage>
</organism>
<evidence type="ECO:0000313" key="2">
    <source>
        <dbReference type="EMBL" id="GGR83699.1"/>
    </source>
</evidence>
<accession>A0ABQ2S2E4</accession>
<proteinExistence type="predicted"/>
<name>A0ABQ2S2E4_9DEIO</name>
<comment type="caution">
    <text evidence="2">The sequence shown here is derived from an EMBL/GenBank/DDBJ whole genome shotgun (WGS) entry which is preliminary data.</text>
</comment>
<protein>
    <submittedName>
        <fullName evidence="2">Amidase</fullName>
    </submittedName>
</protein>
<reference evidence="3" key="1">
    <citation type="journal article" date="2019" name="Int. J. Syst. Evol. Microbiol.">
        <title>The Global Catalogue of Microorganisms (GCM) 10K type strain sequencing project: providing services to taxonomists for standard genome sequencing and annotation.</title>
        <authorList>
            <consortium name="The Broad Institute Genomics Platform"/>
            <consortium name="The Broad Institute Genome Sequencing Center for Infectious Disease"/>
            <person name="Wu L."/>
            <person name="Ma J."/>
        </authorList>
    </citation>
    <scope>NUCLEOTIDE SEQUENCE [LARGE SCALE GENOMIC DNA]</scope>
    <source>
        <strain evidence="3">JCM 31405</strain>
    </source>
</reference>
<dbReference type="EMBL" id="BMQN01000001">
    <property type="protein sequence ID" value="GGR83699.1"/>
    <property type="molecule type" value="Genomic_DNA"/>
</dbReference>
<feature type="domain" description="Amidase" evidence="1">
    <location>
        <begin position="35"/>
        <end position="414"/>
    </location>
</feature>
<dbReference type="Pfam" id="PF01425">
    <property type="entry name" value="Amidase"/>
    <property type="match status" value="1"/>
</dbReference>